<dbReference type="PRINTS" id="PR01651">
    <property type="entry name" value="SECGEXPORT"/>
</dbReference>
<evidence type="ECO:0000256" key="7">
    <source>
        <dbReference type="ARBA" id="ARBA00022989"/>
    </source>
</evidence>
<dbReference type="GO" id="GO:0043952">
    <property type="term" value="P:protein transport by the Sec complex"/>
    <property type="evidence" value="ECO:0007669"/>
    <property type="project" value="TreeGrafter"/>
</dbReference>
<evidence type="ECO:0000256" key="6">
    <source>
        <dbReference type="ARBA" id="ARBA00022927"/>
    </source>
</evidence>
<dbReference type="PANTHER" id="PTHR34182:SF1">
    <property type="entry name" value="PROTEIN-EXPORT MEMBRANE PROTEIN SECG"/>
    <property type="match status" value="1"/>
</dbReference>
<dbReference type="GO" id="GO:0009306">
    <property type="term" value="P:protein secretion"/>
    <property type="evidence" value="ECO:0007669"/>
    <property type="project" value="InterPro"/>
</dbReference>
<evidence type="ECO:0000256" key="5">
    <source>
        <dbReference type="ARBA" id="ARBA00022692"/>
    </source>
</evidence>
<evidence type="ECO:0000256" key="8">
    <source>
        <dbReference type="ARBA" id="ARBA00023010"/>
    </source>
</evidence>
<keyword evidence="5" id="KW-0812">Transmembrane</keyword>
<dbReference type="NCBIfam" id="TIGR00810">
    <property type="entry name" value="secG"/>
    <property type="match status" value="1"/>
</dbReference>
<comment type="similarity">
    <text evidence="2">Belongs to the SecG family.</text>
</comment>
<evidence type="ECO:0000256" key="9">
    <source>
        <dbReference type="ARBA" id="ARBA00023136"/>
    </source>
</evidence>
<keyword evidence="9" id="KW-0472">Membrane</keyword>
<dbReference type="GO" id="GO:0015450">
    <property type="term" value="F:protein-transporting ATPase activity"/>
    <property type="evidence" value="ECO:0007669"/>
    <property type="project" value="InterPro"/>
</dbReference>
<sequence length="135" mass="13798">MFTALLILQVVLGLTIIVLVLLQQGKGADMGAAFGAGSSGAVFGAGGGGSFFTRATAVLAAAFFINSVLLSSPLVREVHDGSTSVTENIEHRKPAIESDLPDVEIPAPADSIDLPPMDDLPEAPAVSTEPATDRP</sequence>
<evidence type="ECO:0000256" key="4">
    <source>
        <dbReference type="ARBA" id="ARBA00022475"/>
    </source>
</evidence>
<gene>
    <name evidence="11" type="ORF">MNBD_GAMMA15-2330</name>
</gene>
<proteinExistence type="inferred from homology"/>
<dbReference type="Pfam" id="PF03840">
    <property type="entry name" value="SecG"/>
    <property type="match status" value="1"/>
</dbReference>
<keyword evidence="4" id="KW-1003">Cell membrane</keyword>
<evidence type="ECO:0000256" key="1">
    <source>
        <dbReference type="ARBA" id="ARBA00004651"/>
    </source>
</evidence>
<evidence type="ECO:0000256" key="2">
    <source>
        <dbReference type="ARBA" id="ARBA00008445"/>
    </source>
</evidence>
<accession>A0A3B0YYA6</accession>
<keyword evidence="8" id="KW-0811">Translocation</keyword>
<reference evidence="11" key="1">
    <citation type="submission" date="2018-06" db="EMBL/GenBank/DDBJ databases">
        <authorList>
            <person name="Zhirakovskaya E."/>
        </authorList>
    </citation>
    <scope>NUCLEOTIDE SEQUENCE</scope>
</reference>
<keyword evidence="7" id="KW-1133">Transmembrane helix</keyword>
<evidence type="ECO:0000256" key="10">
    <source>
        <dbReference type="SAM" id="MobiDB-lite"/>
    </source>
</evidence>
<protein>
    <submittedName>
        <fullName evidence="11">Protein translocase membrane subunit SecG</fullName>
    </submittedName>
</protein>
<keyword evidence="6" id="KW-0653">Protein transport</keyword>
<evidence type="ECO:0000256" key="3">
    <source>
        <dbReference type="ARBA" id="ARBA00022448"/>
    </source>
</evidence>
<evidence type="ECO:0000313" key="11">
    <source>
        <dbReference type="EMBL" id="VAW73914.1"/>
    </source>
</evidence>
<dbReference type="EMBL" id="UOFN01000026">
    <property type="protein sequence ID" value="VAW73914.1"/>
    <property type="molecule type" value="Genomic_DNA"/>
</dbReference>
<dbReference type="GO" id="GO:0005886">
    <property type="term" value="C:plasma membrane"/>
    <property type="evidence" value="ECO:0007669"/>
    <property type="project" value="UniProtKB-SubCell"/>
</dbReference>
<dbReference type="InterPro" id="IPR004692">
    <property type="entry name" value="SecG"/>
</dbReference>
<organism evidence="11">
    <name type="scientific">hydrothermal vent metagenome</name>
    <dbReference type="NCBI Taxonomy" id="652676"/>
    <lineage>
        <taxon>unclassified sequences</taxon>
        <taxon>metagenomes</taxon>
        <taxon>ecological metagenomes</taxon>
    </lineage>
</organism>
<dbReference type="PANTHER" id="PTHR34182">
    <property type="entry name" value="PROTEIN-EXPORT MEMBRANE PROTEIN SECG"/>
    <property type="match status" value="1"/>
</dbReference>
<name>A0A3B0YYA6_9ZZZZ</name>
<feature type="region of interest" description="Disordered" evidence="10">
    <location>
        <begin position="81"/>
        <end position="135"/>
    </location>
</feature>
<dbReference type="AlphaFoldDB" id="A0A3B0YYA6"/>
<comment type="subcellular location">
    <subcellularLocation>
        <location evidence="1">Cell membrane</location>
        <topology evidence="1">Multi-pass membrane protein</topology>
    </subcellularLocation>
</comment>
<keyword evidence="3" id="KW-0813">Transport</keyword>
<dbReference type="GO" id="GO:0065002">
    <property type="term" value="P:intracellular protein transmembrane transport"/>
    <property type="evidence" value="ECO:0007669"/>
    <property type="project" value="TreeGrafter"/>
</dbReference>